<feature type="transmembrane region" description="Helical" evidence="1">
    <location>
        <begin position="83"/>
        <end position="101"/>
    </location>
</feature>
<comment type="caution">
    <text evidence="2">The sequence shown here is derived from an EMBL/GenBank/DDBJ whole genome shotgun (WGS) entry which is preliminary data.</text>
</comment>
<dbReference type="Proteomes" id="UP000321938">
    <property type="component" value="Unassembled WGS sequence"/>
</dbReference>
<dbReference type="AlphaFoldDB" id="A0A5C7BAY5"/>
<feature type="transmembrane region" description="Helical" evidence="1">
    <location>
        <begin position="50"/>
        <end position="77"/>
    </location>
</feature>
<keyword evidence="3" id="KW-1185">Reference proteome</keyword>
<proteinExistence type="predicted"/>
<evidence type="ECO:0000256" key="1">
    <source>
        <dbReference type="SAM" id="Phobius"/>
    </source>
</evidence>
<name>A0A5C7BAY5_9FLAO</name>
<dbReference type="InterPro" id="IPR009325">
    <property type="entry name" value="DUF983"/>
</dbReference>
<dbReference type="OrthoDB" id="9790326at2"/>
<dbReference type="Pfam" id="PF06170">
    <property type="entry name" value="DUF983"/>
    <property type="match status" value="1"/>
</dbReference>
<dbReference type="RefSeq" id="WP_028873613.1">
    <property type="nucleotide sequence ID" value="NZ_VOSB01000003.1"/>
</dbReference>
<accession>A0A5C7BAY5</accession>
<keyword evidence="1" id="KW-0472">Membrane</keyword>
<gene>
    <name evidence="2" type="ORF">ES692_02940</name>
</gene>
<keyword evidence="1" id="KW-1133">Transmembrane helix</keyword>
<evidence type="ECO:0000313" key="3">
    <source>
        <dbReference type="Proteomes" id="UP000321938"/>
    </source>
</evidence>
<keyword evidence="1" id="KW-0812">Transmembrane</keyword>
<reference evidence="2 3" key="1">
    <citation type="submission" date="2019-08" db="EMBL/GenBank/DDBJ databases">
        <title>Genome of Psychroserpens burtonensis ACAM 167.</title>
        <authorList>
            <person name="Bowman J.P."/>
        </authorList>
    </citation>
    <scope>NUCLEOTIDE SEQUENCE [LARGE SCALE GENOMIC DNA]</scope>
    <source>
        <strain evidence="2 3">ACAM 167</strain>
    </source>
</reference>
<evidence type="ECO:0000313" key="2">
    <source>
        <dbReference type="EMBL" id="TXE19722.1"/>
    </source>
</evidence>
<dbReference type="STRING" id="1123037.GCA_000425305_00954"/>
<sequence>MSLLTIVREKCPKCKGSNIFSVRGNLLLFQIPKIKDTCEKCNFKFEREPGFFFGAMFVSYAIAVVQSVLVFVLSYVVIGLNPLYSFFAVVVSAILFSTYNFRLSRIIWIHLFSNTTY</sequence>
<dbReference type="EMBL" id="VOSB01000003">
    <property type="protein sequence ID" value="TXE19722.1"/>
    <property type="molecule type" value="Genomic_DNA"/>
</dbReference>
<protein>
    <submittedName>
        <fullName evidence="2">DUF983 domain-containing protein</fullName>
    </submittedName>
</protein>
<organism evidence="2 3">
    <name type="scientific">Psychroserpens burtonensis</name>
    <dbReference type="NCBI Taxonomy" id="49278"/>
    <lineage>
        <taxon>Bacteria</taxon>
        <taxon>Pseudomonadati</taxon>
        <taxon>Bacteroidota</taxon>
        <taxon>Flavobacteriia</taxon>
        <taxon>Flavobacteriales</taxon>
        <taxon>Flavobacteriaceae</taxon>
        <taxon>Psychroserpens</taxon>
    </lineage>
</organism>